<dbReference type="SUPFAM" id="SSF56112">
    <property type="entry name" value="Protein kinase-like (PK-like)"/>
    <property type="match status" value="1"/>
</dbReference>
<keyword evidence="5 13" id="KW-0418">Kinase</keyword>
<keyword evidence="4" id="KW-0547">Nucleotide-binding</keyword>
<dbReference type="STRING" id="1423807.FD16_GL001300"/>
<gene>
    <name evidence="13" type="ORF">FD16_GL001300</name>
</gene>
<dbReference type="Gene3D" id="1.10.510.10">
    <property type="entry name" value="Transferase(Phosphotransferase) domain 1"/>
    <property type="match status" value="1"/>
</dbReference>
<feature type="domain" description="PASTA" evidence="12">
    <location>
        <begin position="412"/>
        <end position="479"/>
    </location>
</feature>
<evidence type="ECO:0000256" key="10">
    <source>
        <dbReference type="SAM" id="Phobius"/>
    </source>
</evidence>
<keyword evidence="10" id="KW-0812">Transmembrane</keyword>
<evidence type="ECO:0000256" key="6">
    <source>
        <dbReference type="ARBA" id="ARBA00022840"/>
    </source>
</evidence>
<evidence type="ECO:0000313" key="13">
    <source>
        <dbReference type="EMBL" id="KRM13156.1"/>
    </source>
</evidence>
<name>A0A0R1WB61_9LACO</name>
<feature type="domain" description="Protein kinase" evidence="11">
    <location>
        <begin position="11"/>
        <end position="271"/>
    </location>
</feature>
<dbReference type="CDD" id="cd06577">
    <property type="entry name" value="PASTA_pknB"/>
    <property type="match status" value="3"/>
</dbReference>
<evidence type="ECO:0000256" key="3">
    <source>
        <dbReference type="ARBA" id="ARBA00022679"/>
    </source>
</evidence>
<evidence type="ECO:0000256" key="9">
    <source>
        <dbReference type="SAM" id="MobiDB-lite"/>
    </source>
</evidence>
<dbReference type="CDD" id="cd14014">
    <property type="entry name" value="STKc_PknB_like"/>
    <property type="match status" value="1"/>
</dbReference>
<dbReference type="Pfam" id="PF00069">
    <property type="entry name" value="Pkinase"/>
    <property type="match status" value="1"/>
</dbReference>
<evidence type="ECO:0000259" key="12">
    <source>
        <dbReference type="PROSITE" id="PS51178"/>
    </source>
</evidence>
<evidence type="ECO:0000256" key="4">
    <source>
        <dbReference type="ARBA" id="ARBA00022741"/>
    </source>
</evidence>
<dbReference type="SMART" id="SM00740">
    <property type="entry name" value="PASTA"/>
    <property type="match status" value="3"/>
</dbReference>
<evidence type="ECO:0000256" key="5">
    <source>
        <dbReference type="ARBA" id="ARBA00022777"/>
    </source>
</evidence>
<keyword evidence="3" id="KW-0808">Transferase</keyword>
<evidence type="ECO:0000256" key="1">
    <source>
        <dbReference type="ARBA" id="ARBA00012513"/>
    </source>
</evidence>
<dbReference type="InterPro" id="IPR008271">
    <property type="entry name" value="Ser/Thr_kinase_AS"/>
</dbReference>
<feature type="domain" description="PASTA" evidence="12">
    <location>
        <begin position="480"/>
        <end position="546"/>
    </location>
</feature>
<accession>A0A0R1WB61</accession>
<reference evidence="13 14" key="1">
    <citation type="journal article" date="2015" name="Genome Announc.">
        <title>Expanding the biotechnology potential of lactobacilli through comparative genomics of 213 strains and associated genera.</title>
        <authorList>
            <person name="Sun Z."/>
            <person name="Harris H.M."/>
            <person name="McCann A."/>
            <person name="Guo C."/>
            <person name="Argimon S."/>
            <person name="Zhang W."/>
            <person name="Yang X."/>
            <person name="Jeffery I.B."/>
            <person name="Cooney J.C."/>
            <person name="Kagawa T.F."/>
            <person name="Liu W."/>
            <person name="Song Y."/>
            <person name="Salvetti E."/>
            <person name="Wrobel A."/>
            <person name="Rasinkangas P."/>
            <person name="Parkhill J."/>
            <person name="Rea M.C."/>
            <person name="O'Sullivan O."/>
            <person name="Ritari J."/>
            <person name="Douillard F.P."/>
            <person name="Paul Ross R."/>
            <person name="Yang R."/>
            <person name="Briner A.E."/>
            <person name="Felis G.E."/>
            <person name="de Vos W.M."/>
            <person name="Barrangou R."/>
            <person name="Klaenhammer T.R."/>
            <person name="Caufield P.W."/>
            <person name="Cui Y."/>
            <person name="Zhang H."/>
            <person name="O'Toole P.W."/>
        </authorList>
    </citation>
    <scope>NUCLEOTIDE SEQUENCE [LARGE SCALE GENOMIC DNA]</scope>
    <source>
        <strain evidence="13 14">DSM 5007</strain>
    </source>
</reference>
<comment type="catalytic activity">
    <reaction evidence="7">
        <text>L-threonyl-[protein] + ATP = O-phospho-L-threonyl-[protein] + ADP + H(+)</text>
        <dbReference type="Rhea" id="RHEA:46608"/>
        <dbReference type="Rhea" id="RHEA-COMP:11060"/>
        <dbReference type="Rhea" id="RHEA-COMP:11605"/>
        <dbReference type="ChEBI" id="CHEBI:15378"/>
        <dbReference type="ChEBI" id="CHEBI:30013"/>
        <dbReference type="ChEBI" id="CHEBI:30616"/>
        <dbReference type="ChEBI" id="CHEBI:61977"/>
        <dbReference type="ChEBI" id="CHEBI:456216"/>
        <dbReference type="EC" id="2.7.11.1"/>
    </reaction>
</comment>
<organism evidence="13 14">
    <name type="scientific">Paucilactobacillus suebicus DSM 5007 = KCTC 3549</name>
    <dbReference type="NCBI Taxonomy" id="1423807"/>
    <lineage>
        <taxon>Bacteria</taxon>
        <taxon>Bacillati</taxon>
        <taxon>Bacillota</taxon>
        <taxon>Bacilli</taxon>
        <taxon>Lactobacillales</taxon>
        <taxon>Lactobacillaceae</taxon>
        <taxon>Paucilactobacillus</taxon>
    </lineage>
</organism>
<comment type="catalytic activity">
    <reaction evidence="8">
        <text>L-seryl-[protein] + ATP = O-phospho-L-seryl-[protein] + ADP + H(+)</text>
        <dbReference type="Rhea" id="RHEA:17989"/>
        <dbReference type="Rhea" id="RHEA-COMP:9863"/>
        <dbReference type="Rhea" id="RHEA-COMP:11604"/>
        <dbReference type="ChEBI" id="CHEBI:15378"/>
        <dbReference type="ChEBI" id="CHEBI:29999"/>
        <dbReference type="ChEBI" id="CHEBI:30616"/>
        <dbReference type="ChEBI" id="CHEBI:83421"/>
        <dbReference type="ChEBI" id="CHEBI:456216"/>
        <dbReference type="EC" id="2.7.11.1"/>
    </reaction>
</comment>
<dbReference type="Pfam" id="PF21160">
    <property type="entry name" value="PrkC-like_PASTA-like"/>
    <property type="match status" value="1"/>
</dbReference>
<dbReference type="OrthoDB" id="9788659at2"/>
<feature type="transmembrane region" description="Helical" evidence="10">
    <location>
        <begin position="324"/>
        <end position="344"/>
    </location>
</feature>
<dbReference type="Gene3D" id="3.30.200.20">
    <property type="entry name" value="Phosphorylase Kinase, domain 1"/>
    <property type="match status" value="1"/>
</dbReference>
<dbReference type="PATRIC" id="fig|1423807.3.peg.1327"/>
<comment type="caution">
    <text evidence="13">The sequence shown here is derived from an EMBL/GenBank/DDBJ whole genome shotgun (WGS) entry which is preliminary data.</text>
</comment>
<dbReference type="InterPro" id="IPR011009">
    <property type="entry name" value="Kinase-like_dom_sf"/>
</dbReference>
<dbReference type="PROSITE" id="PS50011">
    <property type="entry name" value="PROTEIN_KINASE_DOM"/>
    <property type="match status" value="1"/>
</dbReference>
<dbReference type="GO" id="GO:0004674">
    <property type="term" value="F:protein serine/threonine kinase activity"/>
    <property type="evidence" value="ECO:0007669"/>
    <property type="project" value="UniProtKB-KW"/>
</dbReference>
<dbReference type="Gene3D" id="2.60.40.2560">
    <property type="match status" value="1"/>
</dbReference>
<dbReference type="EMBL" id="AZGF01000003">
    <property type="protein sequence ID" value="KRM13156.1"/>
    <property type="molecule type" value="Genomic_DNA"/>
</dbReference>
<keyword evidence="6" id="KW-0067">ATP-binding</keyword>
<dbReference type="SUPFAM" id="SSF54184">
    <property type="entry name" value="Penicillin-binding protein 2x (pbp-2x), c-terminal domain"/>
    <property type="match status" value="1"/>
</dbReference>
<dbReference type="EC" id="2.7.11.1" evidence="1"/>
<evidence type="ECO:0000256" key="8">
    <source>
        <dbReference type="ARBA" id="ARBA00048679"/>
    </source>
</evidence>
<dbReference type="FunFam" id="1.10.510.10:FF:000021">
    <property type="entry name" value="Serine/threonine protein kinase"/>
    <property type="match status" value="1"/>
</dbReference>
<feature type="compositionally biased region" description="Basic and acidic residues" evidence="9">
    <location>
        <begin position="298"/>
        <end position="308"/>
    </location>
</feature>
<dbReference type="InterPro" id="IPR005543">
    <property type="entry name" value="PASTA_dom"/>
</dbReference>
<dbReference type="GO" id="GO:0005524">
    <property type="term" value="F:ATP binding"/>
    <property type="evidence" value="ECO:0007669"/>
    <property type="project" value="UniProtKB-KW"/>
</dbReference>
<dbReference type="PROSITE" id="PS00108">
    <property type="entry name" value="PROTEIN_KINASE_ST"/>
    <property type="match status" value="1"/>
</dbReference>
<dbReference type="PROSITE" id="PS51178">
    <property type="entry name" value="PASTA"/>
    <property type="match status" value="3"/>
</dbReference>
<dbReference type="Proteomes" id="UP000051820">
    <property type="component" value="Unassembled WGS sequence"/>
</dbReference>
<dbReference type="Pfam" id="PF03793">
    <property type="entry name" value="PASTA"/>
    <property type="match status" value="3"/>
</dbReference>
<feature type="domain" description="PASTA" evidence="12">
    <location>
        <begin position="344"/>
        <end position="411"/>
    </location>
</feature>
<keyword evidence="10" id="KW-0472">Membrane</keyword>
<keyword evidence="2" id="KW-0723">Serine/threonine-protein kinase</keyword>
<evidence type="ECO:0000259" key="11">
    <source>
        <dbReference type="PROSITE" id="PS50011"/>
    </source>
</evidence>
<dbReference type="FunFam" id="3.30.200.20:FF:000035">
    <property type="entry name" value="Serine/threonine protein kinase Stk1"/>
    <property type="match status" value="1"/>
</dbReference>
<dbReference type="AlphaFoldDB" id="A0A0R1WB61"/>
<feature type="region of interest" description="Disordered" evidence="9">
    <location>
        <begin position="512"/>
        <end position="535"/>
    </location>
</feature>
<evidence type="ECO:0000256" key="7">
    <source>
        <dbReference type="ARBA" id="ARBA00047899"/>
    </source>
</evidence>
<dbReference type="NCBIfam" id="NF033483">
    <property type="entry name" value="PknB_PASTA_kin"/>
    <property type="match status" value="1"/>
</dbReference>
<dbReference type="InterPro" id="IPR000719">
    <property type="entry name" value="Prot_kinase_dom"/>
</dbReference>
<keyword evidence="10" id="KW-1133">Transmembrane helix</keyword>
<keyword evidence="14" id="KW-1185">Reference proteome</keyword>
<sequence length="628" mass="69469">MNPGYKLNNRYEIIRSLGEGGMANVYLAHDLILDRDVSVKLLRLDLRDDPHTKRRFQREALAATQLSDPHIVGVYDVGEEHGLQYLVMEYVKGTDLKEYISAHFPIPFHQVIEIMEQILSAVEEAHQHGIIHRDLKPQNVLIDDQKRVKITDFGIAVAASENSLTQTNTVMGSVHYLSPEQARGSIATPQSDVYSLGIILYELLTGKVPFEGETAVSIALKHFRDEIPSVRQFNEDIPQALENVVLKATAKRPDERYQSAKEMADDLSTALSPSRKGETKFVPSTVDQGETKVINPDDLNKAVEKQGDTDSIDDSQPKKKHRKWPWIITLLIIIVACIVVWLIVPTRVVVPNTSGLTQTQAEKKIKKADLKVGSVKKETSESVKAGHVVSSNPQAQHKIKEHSKVNLVVSTGRQKITLKNYVGKDYATVAESLRNKGLTVKKVSVYSDDVDTGNIIKQSIRSGKKVNAHKTTITMNVSTGKKKITLPDFTNKSEKEVQKYADDNQLQLTTTQAQSDSVAEGNVISQSPSAGTKVTHGDSISVTVAEAKQNTTTVQISVPFDGSNNQTQNRVQIYIQDASHNLTQEYQDVMISQDTTINVPFTLNGDSTGAYKVIRDGKTIMSATNIQG</sequence>
<feature type="region of interest" description="Disordered" evidence="9">
    <location>
        <begin position="290"/>
        <end position="318"/>
    </location>
</feature>
<proteinExistence type="predicted"/>
<dbReference type="SMART" id="SM00220">
    <property type="entry name" value="S_TKc"/>
    <property type="match status" value="1"/>
</dbReference>
<evidence type="ECO:0000256" key="2">
    <source>
        <dbReference type="ARBA" id="ARBA00022527"/>
    </source>
</evidence>
<dbReference type="PANTHER" id="PTHR43289:SF34">
    <property type="entry name" value="SERINE_THREONINE-PROTEIN KINASE YBDM-RELATED"/>
    <property type="match status" value="1"/>
</dbReference>
<protein>
    <recommendedName>
        <fullName evidence="1">non-specific serine/threonine protein kinase</fullName>
        <ecNumber evidence="1">2.7.11.1</ecNumber>
    </recommendedName>
</protein>
<dbReference type="eggNOG" id="COG0515">
    <property type="taxonomic scope" value="Bacteria"/>
</dbReference>
<dbReference type="PANTHER" id="PTHR43289">
    <property type="entry name" value="MITOGEN-ACTIVATED PROTEIN KINASE KINASE KINASE 20-RELATED"/>
    <property type="match status" value="1"/>
</dbReference>
<dbReference type="Gene3D" id="3.30.10.20">
    <property type="match status" value="3"/>
</dbReference>
<dbReference type="RefSeq" id="WP_010622095.1">
    <property type="nucleotide sequence ID" value="NZ_AZGF01000003.1"/>
</dbReference>
<dbReference type="eggNOG" id="COG2815">
    <property type="taxonomic scope" value="Bacteria"/>
</dbReference>
<evidence type="ECO:0000313" key="14">
    <source>
        <dbReference type="Proteomes" id="UP000051820"/>
    </source>
</evidence>